<dbReference type="Pfam" id="PF22692">
    <property type="entry name" value="LlgE_F_G_D1"/>
    <property type="match status" value="1"/>
</dbReference>
<dbReference type="PANTHER" id="PTHR30435">
    <property type="entry name" value="FLAGELLAR PROTEIN"/>
    <property type="match status" value="1"/>
</dbReference>
<sequence length="431" mass="45042">MSFNVALSGLAAANKDLAVTGNNIANVATTGFKGSRAEFADVYSASILGTGGKVAGSGVRTAAISQQFTQGNINHTGNSLDLAINGNGFFALSAQGQMMYTRAGEFGTDKDGYIQNSSGFRLQGYEVGVGGQILQGKKTDLRVDTSNVSPKATSIINETINLDSTASVIDPAVHPFDPADPNTFNWSTSVPVYDSLGNVHTLTQYFAKRSGNEWEMLTQIDGLNPTVPVVPNDFSAMSTTLTFNSAGTLDTALPSPTSIDLTAWEPAELNPATGAWQSNGSVASATGVHVDFSNMTQYNAVSAVTSQNQDGYATGQLSGLNIDETGNMFAAFTNGQSKLIGQVMLVNFSNPQGLKPVGGTAWVETYASGVPIEGMAKTGTFGAIQAGALEESNVDLTAQLVQLIKAQSNYQANAKTVTTQTTVMQTTINMT</sequence>
<evidence type="ECO:0000256" key="3">
    <source>
        <dbReference type="ARBA" id="ARBA00019015"/>
    </source>
</evidence>
<organism evidence="10 11">
    <name type="scientific">Pseudomonas flexibilis</name>
    <dbReference type="NCBI Taxonomy" id="706570"/>
    <lineage>
        <taxon>Bacteria</taxon>
        <taxon>Pseudomonadati</taxon>
        <taxon>Pseudomonadota</taxon>
        <taxon>Gammaproteobacteria</taxon>
        <taxon>Pseudomonadales</taxon>
        <taxon>Pseudomonadaceae</taxon>
        <taxon>Pseudomonas</taxon>
    </lineage>
</organism>
<dbReference type="Pfam" id="PF00460">
    <property type="entry name" value="Flg_bb_rod"/>
    <property type="match status" value="1"/>
</dbReference>
<evidence type="ECO:0000259" key="7">
    <source>
        <dbReference type="Pfam" id="PF06429"/>
    </source>
</evidence>
<name>A0A0B3C1G5_9PSED</name>
<dbReference type="InterPro" id="IPR037925">
    <property type="entry name" value="FlgE/F/G-like"/>
</dbReference>
<evidence type="ECO:0000259" key="9">
    <source>
        <dbReference type="Pfam" id="PF22692"/>
    </source>
</evidence>
<dbReference type="GO" id="GO:0009424">
    <property type="term" value="C:bacterial-type flagellum hook"/>
    <property type="evidence" value="ECO:0007669"/>
    <property type="project" value="TreeGrafter"/>
</dbReference>
<dbReference type="Pfam" id="PF07559">
    <property type="entry name" value="FlgE_D2"/>
    <property type="match status" value="1"/>
</dbReference>
<keyword evidence="11" id="KW-1185">Reference proteome</keyword>
<dbReference type="EMBL" id="JTAK01000002">
    <property type="protein sequence ID" value="KHO65407.1"/>
    <property type="molecule type" value="Genomic_DNA"/>
</dbReference>
<dbReference type="GO" id="GO:0005829">
    <property type="term" value="C:cytosol"/>
    <property type="evidence" value="ECO:0007669"/>
    <property type="project" value="TreeGrafter"/>
</dbReference>
<dbReference type="PROSITE" id="PS00588">
    <property type="entry name" value="FLAGELLA_BB_ROD"/>
    <property type="match status" value="1"/>
</dbReference>
<protein>
    <recommendedName>
        <fullName evidence="3 5">Flagellar hook protein FlgE</fullName>
    </recommendedName>
</protein>
<feature type="domain" description="Flagellar hook protein FlgE/F/G-like D1" evidence="9">
    <location>
        <begin position="83"/>
        <end position="140"/>
    </location>
</feature>
<feature type="domain" description="Flagellar basal-body/hook protein C-terminal" evidence="7">
    <location>
        <begin position="385"/>
        <end position="430"/>
    </location>
</feature>
<dbReference type="InterPro" id="IPR020013">
    <property type="entry name" value="Flagellar_FlgE/F/G"/>
</dbReference>
<dbReference type="NCBIfam" id="TIGR03506">
    <property type="entry name" value="FlgEFG_subfam"/>
    <property type="match status" value="1"/>
</dbReference>
<proteinExistence type="inferred from homology"/>
<evidence type="ECO:0000256" key="1">
    <source>
        <dbReference type="ARBA" id="ARBA00004117"/>
    </source>
</evidence>
<evidence type="ECO:0000256" key="2">
    <source>
        <dbReference type="ARBA" id="ARBA00009677"/>
    </source>
</evidence>
<comment type="caution">
    <text evidence="10">The sequence shown here is derived from an EMBL/GenBank/DDBJ whole genome shotgun (WGS) entry which is preliminary data.</text>
</comment>
<dbReference type="Gene3D" id="2.60.98.20">
    <property type="entry name" value="Flagellar hook protein FlgE"/>
    <property type="match status" value="1"/>
</dbReference>
<evidence type="ECO:0000256" key="4">
    <source>
        <dbReference type="ARBA" id="ARBA00023143"/>
    </source>
</evidence>
<keyword evidence="10" id="KW-0969">Cilium</keyword>
<dbReference type="GO" id="GO:0071978">
    <property type="term" value="P:bacterial-type flagellum-dependent swarming motility"/>
    <property type="evidence" value="ECO:0007669"/>
    <property type="project" value="TreeGrafter"/>
</dbReference>
<keyword evidence="10" id="KW-0966">Cell projection</keyword>
<keyword evidence="10" id="KW-0282">Flagellum</keyword>
<dbReference type="STRING" id="706570.PT85_04840"/>
<evidence type="ECO:0000256" key="5">
    <source>
        <dbReference type="RuleBase" id="RU362116"/>
    </source>
</evidence>
<dbReference type="InterPro" id="IPR011491">
    <property type="entry name" value="FlgE_D2"/>
</dbReference>
<dbReference type="OrthoDB" id="8578401at2"/>
<accession>A0A0B3C1G5</accession>
<comment type="subcellular location">
    <subcellularLocation>
        <location evidence="1 5">Bacterial flagellum basal body</location>
    </subcellularLocation>
</comment>
<dbReference type="InterPro" id="IPR053967">
    <property type="entry name" value="LlgE_F_G-like_D1"/>
</dbReference>
<dbReference type="InterPro" id="IPR010930">
    <property type="entry name" value="Flg_bb/hook_C_dom"/>
</dbReference>
<feature type="domain" description="Flagellar basal body rod protein N-terminal" evidence="6">
    <location>
        <begin position="3"/>
        <end position="33"/>
    </location>
</feature>
<evidence type="ECO:0000259" key="6">
    <source>
        <dbReference type="Pfam" id="PF00460"/>
    </source>
</evidence>
<evidence type="ECO:0000313" key="10">
    <source>
        <dbReference type="EMBL" id="KHO65407.1"/>
    </source>
</evidence>
<reference evidence="10 11" key="1">
    <citation type="submission" date="2014-11" db="EMBL/GenBank/DDBJ databases">
        <title>Genome sequence of Pseudomonas tuomuerensis JCM 14085.</title>
        <authorList>
            <person name="Shin S.-K."/>
            <person name="Yi H."/>
        </authorList>
    </citation>
    <scope>NUCLEOTIDE SEQUENCE [LARGE SCALE GENOMIC DNA]</scope>
    <source>
        <strain evidence="10 11">JCM 14085</strain>
    </source>
</reference>
<dbReference type="GO" id="GO:0009425">
    <property type="term" value="C:bacterial-type flagellum basal body"/>
    <property type="evidence" value="ECO:0007669"/>
    <property type="project" value="UniProtKB-SubCell"/>
</dbReference>
<evidence type="ECO:0000313" key="11">
    <source>
        <dbReference type="Proteomes" id="UP000030980"/>
    </source>
</evidence>
<dbReference type="SUPFAM" id="SSF117143">
    <property type="entry name" value="Flagellar hook protein flgE"/>
    <property type="match status" value="1"/>
</dbReference>
<keyword evidence="4 5" id="KW-0975">Bacterial flagellum</keyword>
<dbReference type="NCBIfam" id="NF004238">
    <property type="entry name" value="PRK05682.1-1"/>
    <property type="match status" value="1"/>
</dbReference>
<feature type="domain" description="Flagellar hook protein FlgE D2" evidence="8">
    <location>
        <begin position="161"/>
        <end position="312"/>
    </location>
</feature>
<dbReference type="InterPro" id="IPR019776">
    <property type="entry name" value="Flagellar_basal_body_rod_CS"/>
</dbReference>
<evidence type="ECO:0000259" key="8">
    <source>
        <dbReference type="Pfam" id="PF07559"/>
    </source>
</evidence>
<dbReference type="Pfam" id="PF06429">
    <property type="entry name" value="Flg_bbr_C"/>
    <property type="match status" value="1"/>
</dbReference>
<dbReference type="Proteomes" id="UP000030980">
    <property type="component" value="Unassembled WGS sequence"/>
</dbReference>
<comment type="similarity">
    <text evidence="2 5">Belongs to the flagella basal body rod proteins family.</text>
</comment>
<gene>
    <name evidence="10" type="ORF">PT85_04840</name>
</gene>
<dbReference type="AlphaFoldDB" id="A0A0B3C1G5"/>
<dbReference type="RefSeq" id="WP_027589439.1">
    <property type="nucleotide sequence ID" value="NZ_FMUP01000001.1"/>
</dbReference>
<dbReference type="InterPro" id="IPR037058">
    <property type="entry name" value="Falgellar_hook_FlgE_sf"/>
</dbReference>
<dbReference type="PANTHER" id="PTHR30435:SF1">
    <property type="entry name" value="FLAGELLAR HOOK PROTEIN FLGE"/>
    <property type="match status" value="1"/>
</dbReference>
<dbReference type="InterPro" id="IPR001444">
    <property type="entry name" value="Flag_bb_rod_N"/>
</dbReference>
<comment type="function">
    <text evidence="5">A flexible structure which links the flagellar filament to the drive apparatus in the basal body.</text>
</comment>